<gene>
    <name evidence="2" type="ORF">OPR82_05860</name>
</gene>
<comment type="caution">
    <text evidence="2">The sequence shown here is derived from an EMBL/GenBank/DDBJ whole genome shotgun (WGS) entry which is preliminary data.</text>
</comment>
<dbReference type="Pfam" id="PF06568">
    <property type="entry name" value="YjiS-like"/>
    <property type="match status" value="1"/>
</dbReference>
<keyword evidence="3" id="KW-1185">Reference proteome</keyword>
<evidence type="ECO:0000259" key="1">
    <source>
        <dbReference type="Pfam" id="PF06568"/>
    </source>
</evidence>
<proteinExistence type="predicted"/>
<dbReference type="Proteomes" id="UP001301216">
    <property type="component" value="Unassembled WGS sequence"/>
</dbReference>
<evidence type="ECO:0000313" key="2">
    <source>
        <dbReference type="EMBL" id="MCX2696301.1"/>
    </source>
</evidence>
<dbReference type="RefSeq" id="WP_265983584.1">
    <property type="nucleotide sequence ID" value="NZ_JAPHAV010000001.1"/>
</dbReference>
<reference evidence="2 3" key="1">
    <citation type="submission" date="2022-11" db="EMBL/GenBank/DDBJ databases">
        <title>Brucella sp. YY2X, whole genome shotgun sequencing project.</title>
        <authorList>
            <person name="Yang Y."/>
        </authorList>
    </citation>
    <scope>NUCLEOTIDE SEQUENCE [LARGE SCALE GENOMIC DNA]</scope>
    <source>
        <strain evidence="2 3">YY2X</strain>
    </source>
</reference>
<dbReference type="EMBL" id="JAPHAV010000001">
    <property type="protein sequence ID" value="MCX2696301.1"/>
    <property type="molecule type" value="Genomic_DNA"/>
</dbReference>
<organism evidence="2 3">
    <name type="scientific">Ochrobactrum chromiisoli</name>
    <dbReference type="NCBI Taxonomy" id="2993941"/>
    <lineage>
        <taxon>Bacteria</taxon>
        <taxon>Pseudomonadati</taxon>
        <taxon>Pseudomonadota</taxon>
        <taxon>Alphaproteobacteria</taxon>
        <taxon>Hyphomicrobiales</taxon>
        <taxon>Brucellaceae</taxon>
        <taxon>Brucella/Ochrobactrum group</taxon>
        <taxon>Ochrobactrum</taxon>
    </lineage>
</organism>
<name>A0ABT3QL23_9HYPH</name>
<feature type="domain" description="YjiS-like" evidence="1">
    <location>
        <begin position="36"/>
        <end position="70"/>
    </location>
</feature>
<protein>
    <submittedName>
        <fullName evidence="2">DUF1127 domain-containing protein</fullName>
    </submittedName>
</protein>
<evidence type="ECO:0000313" key="3">
    <source>
        <dbReference type="Proteomes" id="UP001301216"/>
    </source>
</evidence>
<dbReference type="InterPro" id="IPR009506">
    <property type="entry name" value="YjiS-like"/>
</dbReference>
<accession>A0ABT3QL23</accession>
<sequence length="82" mass="10006">MTYTSIKHDEIDTIDTIIARESEFCYASRSVWQRFVEWWKLRAMLRRSRIQLMNLTDDQLRDIGITRVDADMEARKVRFHIR</sequence>